<dbReference type="SUPFAM" id="SSF57667">
    <property type="entry name" value="beta-beta-alpha zinc fingers"/>
    <property type="match status" value="2"/>
</dbReference>
<keyword evidence="4 7" id="KW-0863">Zinc-finger</keyword>
<keyword evidence="2" id="KW-0479">Metal-binding</keyword>
<evidence type="ECO:0000256" key="2">
    <source>
        <dbReference type="ARBA" id="ARBA00022723"/>
    </source>
</evidence>
<dbReference type="PANTHER" id="PTHR23226:SF416">
    <property type="entry name" value="FI01424P"/>
    <property type="match status" value="1"/>
</dbReference>
<comment type="subcellular location">
    <subcellularLocation>
        <location evidence="1">Nucleus</location>
    </subcellularLocation>
</comment>
<dbReference type="FunFam" id="3.30.160.60:FF:001527">
    <property type="entry name" value="Zinc finger protein"/>
    <property type="match status" value="1"/>
</dbReference>
<keyword evidence="6" id="KW-0539">Nucleus</keyword>
<dbReference type="PROSITE" id="PS50157">
    <property type="entry name" value="ZINC_FINGER_C2H2_2"/>
    <property type="match status" value="1"/>
</dbReference>
<dbReference type="AlphaFoldDB" id="A0A6P7TQZ1"/>
<evidence type="ECO:0000256" key="7">
    <source>
        <dbReference type="PROSITE-ProRule" id="PRU00042"/>
    </source>
</evidence>
<evidence type="ECO:0000256" key="6">
    <source>
        <dbReference type="ARBA" id="ARBA00023242"/>
    </source>
</evidence>
<dbReference type="InterPro" id="IPR013087">
    <property type="entry name" value="Znf_C2H2_type"/>
</dbReference>
<evidence type="ECO:0000313" key="10">
    <source>
        <dbReference type="RefSeq" id="XP_029651762.2"/>
    </source>
</evidence>
<dbReference type="KEGG" id="osn:115224974"/>
<keyword evidence="9" id="KW-1185">Reference proteome</keyword>
<sequence length="176" mass="20099">MIYTKSFLILILKLEEFIKRFAASSDITKGEKPYVCDVCGKSFAVNSSLTRHKLIHTMEDSYHSDKPFSRGDRTKLYHCDVYGESSAGPGHLTKLKHIHTGVKEYCDIRGVHEINLYLMNYINYSQTLTQGKNVITEICDESFTETDQFTKVKLIYIGLKLHHCDICGKSFSIGVF</sequence>
<dbReference type="Pfam" id="PF13912">
    <property type="entry name" value="zf-C2H2_6"/>
    <property type="match status" value="1"/>
</dbReference>
<evidence type="ECO:0000313" key="9">
    <source>
        <dbReference type="Proteomes" id="UP000515154"/>
    </source>
</evidence>
<dbReference type="Pfam" id="PF00096">
    <property type="entry name" value="zf-C2H2"/>
    <property type="match status" value="1"/>
</dbReference>
<organism evidence="9 10">
    <name type="scientific">Octopus sinensis</name>
    <name type="common">East Asian common octopus</name>
    <dbReference type="NCBI Taxonomy" id="2607531"/>
    <lineage>
        <taxon>Eukaryota</taxon>
        <taxon>Metazoa</taxon>
        <taxon>Spiralia</taxon>
        <taxon>Lophotrochozoa</taxon>
        <taxon>Mollusca</taxon>
        <taxon>Cephalopoda</taxon>
        <taxon>Coleoidea</taxon>
        <taxon>Octopodiformes</taxon>
        <taxon>Octopoda</taxon>
        <taxon>Incirrata</taxon>
        <taxon>Octopodidae</taxon>
        <taxon>Octopus</taxon>
    </lineage>
</organism>
<dbReference type="Proteomes" id="UP000515154">
    <property type="component" value="Linkage group LG27"/>
</dbReference>
<feature type="domain" description="C2H2-type" evidence="8">
    <location>
        <begin position="34"/>
        <end position="61"/>
    </location>
</feature>
<dbReference type="RefSeq" id="XP_029651762.2">
    <property type="nucleotide sequence ID" value="XM_029795902.2"/>
</dbReference>
<evidence type="ECO:0000256" key="1">
    <source>
        <dbReference type="ARBA" id="ARBA00004123"/>
    </source>
</evidence>
<name>A0A6P7TQZ1_9MOLL</name>
<dbReference type="GO" id="GO:0000981">
    <property type="term" value="F:DNA-binding transcription factor activity, RNA polymerase II-specific"/>
    <property type="evidence" value="ECO:0007669"/>
    <property type="project" value="TreeGrafter"/>
</dbReference>
<evidence type="ECO:0000259" key="8">
    <source>
        <dbReference type="PROSITE" id="PS50157"/>
    </source>
</evidence>
<proteinExistence type="predicted"/>
<dbReference type="GO" id="GO:0005634">
    <property type="term" value="C:nucleus"/>
    <property type="evidence" value="ECO:0007669"/>
    <property type="project" value="UniProtKB-SubCell"/>
</dbReference>
<keyword evidence="5" id="KW-0862">Zinc</keyword>
<dbReference type="GO" id="GO:0000978">
    <property type="term" value="F:RNA polymerase II cis-regulatory region sequence-specific DNA binding"/>
    <property type="evidence" value="ECO:0007669"/>
    <property type="project" value="TreeGrafter"/>
</dbReference>
<reference evidence="10" key="1">
    <citation type="submission" date="2025-08" db="UniProtKB">
        <authorList>
            <consortium name="RefSeq"/>
        </authorList>
    </citation>
    <scope>IDENTIFICATION</scope>
</reference>
<evidence type="ECO:0000256" key="4">
    <source>
        <dbReference type="ARBA" id="ARBA00022771"/>
    </source>
</evidence>
<dbReference type="InterPro" id="IPR036236">
    <property type="entry name" value="Znf_C2H2_sf"/>
</dbReference>
<gene>
    <name evidence="10" type="primary">LOC115224974</name>
</gene>
<evidence type="ECO:0000256" key="5">
    <source>
        <dbReference type="ARBA" id="ARBA00022833"/>
    </source>
</evidence>
<protein>
    <submittedName>
        <fullName evidence="10">Zinc finger protein 93-like</fullName>
    </submittedName>
</protein>
<dbReference type="GO" id="GO:0008270">
    <property type="term" value="F:zinc ion binding"/>
    <property type="evidence" value="ECO:0007669"/>
    <property type="project" value="UniProtKB-KW"/>
</dbReference>
<dbReference type="PROSITE" id="PS00028">
    <property type="entry name" value="ZINC_FINGER_C2H2_1"/>
    <property type="match status" value="1"/>
</dbReference>
<keyword evidence="3" id="KW-0677">Repeat</keyword>
<dbReference type="SMART" id="SM00355">
    <property type="entry name" value="ZnF_C2H2"/>
    <property type="match status" value="1"/>
</dbReference>
<dbReference type="PANTHER" id="PTHR23226">
    <property type="entry name" value="ZINC FINGER AND SCAN DOMAIN-CONTAINING"/>
    <property type="match status" value="1"/>
</dbReference>
<accession>A0A6P7TQZ1</accession>
<evidence type="ECO:0000256" key="3">
    <source>
        <dbReference type="ARBA" id="ARBA00022737"/>
    </source>
</evidence>
<dbReference type="Gene3D" id="3.30.160.60">
    <property type="entry name" value="Classic Zinc Finger"/>
    <property type="match status" value="1"/>
</dbReference>